<evidence type="ECO:0000313" key="11">
    <source>
        <dbReference type="Proteomes" id="UP001152300"/>
    </source>
</evidence>
<dbReference type="AlphaFoldDB" id="A0A9X0DQK0"/>
<dbReference type="EMBL" id="JAPEIS010000001">
    <property type="protein sequence ID" value="KAJ8070367.1"/>
    <property type="molecule type" value="Genomic_DNA"/>
</dbReference>
<dbReference type="Proteomes" id="UP001152300">
    <property type="component" value="Unassembled WGS sequence"/>
</dbReference>
<reference evidence="10" key="1">
    <citation type="submission" date="2022-11" db="EMBL/GenBank/DDBJ databases">
        <title>Genome Resource of Sclerotinia nivalis Strain SnTB1, a Plant Pathogen Isolated from American Ginseng.</title>
        <authorList>
            <person name="Fan S."/>
        </authorList>
    </citation>
    <scope>NUCLEOTIDE SEQUENCE</scope>
    <source>
        <strain evidence="10">SnTB1</strain>
    </source>
</reference>
<keyword evidence="6" id="KW-0067">ATP-binding</keyword>
<comment type="catalytic activity">
    <reaction evidence="8">
        <text>L-seryl-[protein] + ATP = O-phospho-L-seryl-[protein] + ADP + H(+)</text>
        <dbReference type="Rhea" id="RHEA:17989"/>
        <dbReference type="Rhea" id="RHEA-COMP:9863"/>
        <dbReference type="Rhea" id="RHEA-COMP:11604"/>
        <dbReference type="ChEBI" id="CHEBI:15378"/>
        <dbReference type="ChEBI" id="CHEBI:29999"/>
        <dbReference type="ChEBI" id="CHEBI:30616"/>
        <dbReference type="ChEBI" id="CHEBI:83421"/>
        <dbReference type="ChEBI" id="CHEBI:456216"/>
        <dbReference type="EC" id="2.7.11.1"/>
    </reaction>
</comment>
<dbReference type="InterPro" id="IPR000719">
    <property type="entry name" value="Prot_kinase_dom"/>
</dbReference>
<organism evidence="10 11">
    <name type="scientific">Sclerotinia nivalis</name>
    <dbReference type="NCBI Taxonomy" id="352851"/>
    <lineage>
        <taxon>Eukaryota</taxon>
        <taxon>Fungi</taxon>
        <taxon>Dikarya</taxon>
        <taxon>Ascomycota</taxon>
        <taxon>Pezizomycotina</taxon>
        <taxon>Leotiomycetes</taxon>
        <taxon>Helotiales</taxon>
        <taxon>Sclerotiniaceae</taxon>
        <taxon>Sclerotinia</taxon>
    </lineage>
</organism>
<gene>
    <name evidence="10" type="ORF">OCU04_000745</name>
</gene>
<accession>A0A9X0DQK0</accession>
<dbReference type="Gene3D" id="1.10.510.10">
    <property type="entry name" value="Transferase(Phosphotransferase) domain 1"/>
    <property type="match status" value="1"/>
</dbReference>
<name>A0A9X0DQK0_9HELO</name>
<evidence type="ECO:0000256" key="2">
    <source>
        <dbReference type="ARBA" id="ARBA00022527"/>
    </source>
</evidence>
<keyword evidence="3" id="KW-0808">Transferase</keyword>
<dbReference type="GO" id="GO:0004674">
    <property type="term" value="F:protein serine/threonine kinase activity"/>
    <property type="evidence" value="ECO:0007669"/>
    <property type="project" value="UniProtKB-KW"/>
</dbReference>
<dbReference type="OrthoDB" id="5979581at2759"/>
<sequence length="485" mass="55663">MRLINMKTHLRHFCWPQSSLSYFAHACRYSCPLPASAFTSKLVRSISCQSVMASPIQILKNPTENVYFPEDDIEHLEDYRHGGYHPTIINDIFKDGRYTVVHKLGSGGYSTIWFARDHQLHRYVSLKILTSGASPYPTESKILRLLCDSDKTHEGKRFIPTLLDEFSIDGPNGHHLCLVGEPAGLNIAVSKEISSNWKFPVESARSIAAQLAMGLSYIYSRGVCHGDLHMRNFLLRIQSLDHLDTKELYKMYGEPFQIPIRRLDGKDPQPHAPSHAIYPMSFNMPADQILDPEIVICDFGTSFVISEESDQKLYTPELYLPPEAFFNEPITPAADIWTLGVNLYEVLGERPLFETFAWDRDDIIAEMVSTLGRLPPRWWDSWVSRGEFFQPNGSWIPANKLQRIMNPVFRPLHQRLWDMSRGEKPESCEWDVKGGQMRALEELLAAMLKFEPGQRLAADKLMASEYVTKWALPAWNRQMERGRKE</sequence>
<evidence type="ECO:0000259" key="9">
    <source>
        <dbReference type="PROSITE" id="PS50011"/>
    </source>
</evidence>
<dbReference type="GO" id="GO:0000245">
    <property type="term" value="P:spliceosomal complex assembly"/>
    <property type="evidence" value="ECO:0007669"/>
    <property type="project" value="TreeGrafter"/>
</dbReference>
<dbReference type="Pfam" id="PF00069">
    <property type="entry name" value="Pkinase"/>
    <property type="match status" value="2"/>
</dbReference>
<dbReference type="SUPFAM" id="SSF56112">
    <property type="entry name" value="Protein kinase-like (PK-like)"/>
    <property type="match status" value="1"/>
</dbReference>
<dbReference type="InterPro" id="IPR051334">
    <property type="entry name" value="SRPK"/>
</dbReference>
<keyword evidence="11" id="KW-1185">Reference proteome</keyword>
<evidence type="ECO:0000313" key="10">
    <source>
        <dbReference type="EMBL" id="KAJ8070367.1"/>
    </source>
</evidence>
<evidence type="ECO:0000256" key="6">
    <source>
        <dbReference type="ARBA" id="ARBA00022840"/>
    </source>
</evidence>
<dbReference type="SMART" id="SM00220">
    <property type="entry name" value="S_TKc"/>
    <property type="match status" value="1"/>
</dbReference>
<dbReference type="InterPro" id="IPR011009">
    <property type="entry name" value="Kinase-like_dom_sf"/>
</dbReference>
<dbReference type="GO" id="GO:0005524">
    <property type="term" value="F:ATP binding"/>
    <property type="evidence" value="ECO:0007669"/>
    <property type="project" value="UniProtKB-KW"/>
</dbReference>
<protein>
    <recommendedName>
        <fullName evidence="1">non-specific serine/threonine protein kinase</fullName>
        <ecNumber evidence="1">2.7.11.1</ecNumber>
    </recommendedName>
</protein>
<keyword evidence="4" id="KW-0547">Nucleotide-binding</keyword>
<dbReference type="PROSITE" id="PS50011">
    <property type="entry name" value="PROTEIN_KINASE_DOM"/>
    <property type="match status" value="1"/>
</dbReference>
<evidence type="ECO:0000256" key="8">
    <source>
        <dbReference type="ARBA" id="ARBA00048679"/>
    </source>
</evidence>
<evidence type="ECO:0000256" key="5">
    <source>
        <dbReference type="ARBA" id="ARBA00022777"/>
    </source>
</evidence>
<evidence type="ECO:0000256" key="4">
    <source>
        <dbReference type="ARBA" id="ARBA00022741"/>
    </source>
</evidence>
<dbReference type="PANTHER" id="PTHR47634">
    <property type="entry name" value="PROTEIN KINASE DOMAIN-CONTAINING PROTEIN-RELATED"/>
    <property type="match status" value="1"/>
</dbReference>
<comment type="caution">
    <text evidence="10">The sequence shown here is derived from an EMBL/GenBank/DDBJ whole genome shotgun (WGS) entry which is preliminary data.</text>
</comment>
<proteinExistence type="predicted"/>
<evidence type="ECO:0000256" key="7">
    <source>
        <dbReference type="ARBA" id="ARBA00047899"/>
    </source>
</evidence>
<dbReference type="PANTHER" id="PTHR47634:SF9">
    <property type="entry name" value="PROTEIN KINASE DOMAIN-CONTAINING PROTEIN-RELATED"/>
    <property type="match status" value="1"/>
</dbReference>
<feature type="domain" description="Protein kinase" evidence="9">
    <location>
        <begin position="98"/>
        <end position="467"/>
    </location>
</feature>
<evidence type="ECO:0000256" key="3">
    <source>
        <dbReference type="ARBA" id="ARBA00022679"/>
    </source>
</evidence>
<dbReference type="Gene3D" id="3.30.200.20">
    <property type="entry name" value="Phosphorylase Kinase, domain 1"/>
    <property type="match status" value="1"/>
</dbReference>
<dbReference type="EC" id="2.7.11.1" evidence="1"/>
<comment type="catalytic activity">
    <reaction evidence="7">
        <text>L-threonyl-[protein] + ATP = O-phospho-L-threonyl-[protein] + ADP + H(+)</text>
        <dbReference type="Rhea" id="RHEA:46608"/>
        <dbReference type="Rhea" id="RHEA-COMP:11060"/>
        <dbReference type="Rhea" id="RHEA-COMP:11605"/>
        <dbReference type="ChEBI" id="CHEBI:15378"/>
        <dbReference type="ChEBI" id="CHEBI:30013"/>
        <dbReference type="ChEBI" id="CHEBI:30616"/>
        <dbReference type="ChEBI" id="CHEBI:61977"/>
        <dbReference type="ChEBI" id="CHEBI:456216"/>
        <dbReference type="EC" id="2.7.11.1"/>
    </reaction>
</comment>
<keyword evidence="2" id="KW-0723">Serine/threonine-protein kinase</keyword>
<dbReference type="GO" id="GO:0050684">
    <property type="term" value="P:regulation of mRNA processing"/>
    <property type="evidence" value="ECO:0007669"/>
    <property type="project" value="TreeGrafter"/>
</dbReference>
<evidence type="ECO:0000256" key="1">
    <source>
        <dbReference type="ARBA" id="ARBA00012513"/>
    </source>
</evidence>
<keyword evidence="5" id="KW-0418">Kinase</keyword>